<dbReference type="InterPro" id="IPR032466">
    <property type="entry name" value="Metal_Hydrolase"/>
</dbReference>
<proteinExistence type="predicted"/>
<dbReference type="InterPro" id="IPR011059">
    <property type="entry name" value="Metal-dep_hydrolase_composite"/>
</dbReference>
<dbReference type="InterPro" id="IPR051781">
    <property type="entry name" value="Metallo-dep_Hydrolase"/>
</dbReference>
<dbReference type="InterPro" id="IPR057744">
    <property type="entry name" value="OTAase-like"/>
</dbReference>
<organism evidence="2 3">
    <name type="scientific">Pseudonocardia alaniniphila</name>
    <dbReference type="NCBI Taxonomy" id="75291"/>
    <lineage>
        <taxon>Bacteria</taxon>
        <taxon>Bacillati</taxon>
        <taxon>Actinomycetota</taxon>
        <taxon>Actinomycetes</taxon>
        <taxon>Pseudonocardiales</taxon>
        <taxon>Pseudonocardiaceae</taxon>
        <taxon>Pseudonocardia</taxon>
    </lineage>
</organism>
<reference evidence="2 3" key="1">
    <citation type="submission" date="2022-03" db="EMBL/GenBank/DDBJ databases">
        <title>Pseudonocardia alaer sp. nov., a novel actinomycete isolated from reed forest soil.</title>
        <authorList>
            <person name="Wang L."/>
        </authorList>
    </citation>
    <scope>NUCLEOTIDE SEQUENCE [LARGE SCALE GENOMIC DNA]</scope>
    <source>
        <strain evidence="2 3">Y-16303</strain>
    </source>
</reference>
<accession>A0ABS9TSL0</accession>
<dbReference type="Gene3D" id="3.20.20.140">
    <property type="entry name" value="Metal-dependent hydrolases"/>
    <property type="match status" value="1"/>
</dbReference>
<feature type="domain" description="Amidohydrolase-related" evidence="1">
    <location>
        <begin position="67"/>
        <end position="412"/>
    </location>
</feature>
<dbReference type="RefSeq" id="WP_241042345.1">
    <property type="nucleotide sequence ID" value="NZ_BAAAJF010000006.1"/>
</dbReference>
<dbReference type="Proteomes" id="UP001299970">
    <property type="component" value="Unassembled WGS sequence"/>
</dbReference>
<sequence length="419" mass="43438">MSERASESSTQRERASGSLSIVNARVFDGVSEELTDGPVHVVDGRITEVGPGASATADRVIDARGGTVLPGLIDAHFHAYGIGLDLLGVESRSLSYVALAGARRLARALARGFTTVRDVAGGDAGLAAAIDEGLFPSPRYLFTGPALSQTGGHGDARSADSDICGCHAHMNEVVDGVDALRHAVRDRFRRGAHAIKIMASGGVVSLTDPIRIPQYSAQEISAVTEEAARRGSYVAAHAYSPEAIRHAVESGVRSVEHGNLLDAETAASMAAHGAYLVPTLITYDAMNRRGAEVGLSPVGQAKNQEVLDSGRAAVELARAAGVRIGFGTDLMGVLEDEQLGGLRIQTEVEGVARVLQAATSVNADLLGRPDLGRVQAGCVADLLVVDGDPFTDPSLLWAPARPPSVITGGVVVGGPEHDS</sequence>
<evidence type="ECO:0000313" key="2">
    <source>
        <dbReference type="EMBL" id="MCH6171539.1"/>
    </source>
</evidence>
<dbReference type="SUPFAM" id="SSF51556">
    <property type="entry name" value="Metallo-dependent hydrolases"/>
    <property type="match status" value="1"/>
</dbReference>
<dbReference type="InterPro" id="IPR006680">
    <property type="entry name" value="Amidohydro-rel"/>
</dbReference>
<dbReference type="PANTHER" id="PTHR43135">
    <property type="entry name" value="ALPHA-D-RIBOSE 1-METHYLPHOSPHONATE 5-TRIPHOSPHATE DIPHOSPHATASE"/>
    <property type="match status" value="1"/>
</dbReference>
<evidence type="ECO:0000259" key="1">
    <source>
        <dbReference type="Pfam" id="PF01979"/>
    </source>
</evidence>
<dbReference type="SUPFAM" id="SSF51338">
    <property type="entry name" value="Composite domain of metallo-dependent hydrolases"/>
    <property type="match status" value="1"/>
</dbReference>
<dbReference type="EMBL" id="JAKXMK010000045">
    <property type="protein sequence ID" value="MCH6171539.1"/>
    <property type="molecule type" value="Genomic_DNA"/>
</dbReference>
<dbReference type="Pfam" id="PF01979">
    <property type="entry name" value="Amidohydro_1"/>
    <property type="match status" value="1"/>
</dbReference>
<comment type="caution">
    <text evidence="2">The sequence shown here is derived from an EMBL/GenBank/DDBJ whole genome shotgun (WGS) entry which is preliminary data.</text>
</comment>
<protein>
    <submittedName>
        <fullName evidence="2">Amidohydrolase family protein</fullName>
    </submittedName>
</protein>
<gene>
    <name evidence="2" type="ORF">MMF94_38105</name>
</gene>
<dbReference type="PANTHER" id="PTHR43135:SF3">
    <property type="entry name" value="ALPHA-D-RIBOSE 1-METHYLPHOSPHONATE 5-TRIPHOSPHATE DIPHOSPHATASE"/>
    <property type="match status" value="1"/>
</dbReference>
<dbReference type="Gene3D" id="2.30.40.10">
    <property type="entry name" value="Urease, subunit C, domain 1"/>
    <property type="match status" value="1"/>
</dbReference>
<dbReference type="CDD" id="cd01299">
    <property type="entry name" value="Met_dep_hydrolase_A"/>
    <property type="match status" value="1"/>
</dbReference>
<keyword evidence="3" id="KW-1185">Reference proteome</keyword>
<name>A0ABS9TSL0_9PSEU</name>
<evidence type="ECO:0000313" key="3">
    <source>
        <dbReference type="Proteomes" id="UP001299970"/>
    </source>
</evidence>